<dbReference type="EC" id="3.1.13.-" evidence="2"/>
<dbReference type="EMBL" id="KZ451988">
    <property type="protein sequence ID" value="PKA53799.1"/>
    <property type="molecule type" value="Genomic_DNA"/>
</dbReference>
<name>A0A2I0AE21_9ASPA</name>
<dbReference type="GO" id="GO:0003676">
    <property type="term" value="F:nucleic acid binding"/>
    <property type="evidence" value="ECO:0007669"/>
    <property type="project" value="InterPro"/>
</dbReference>
<dbReference type="InterPro" id="IPR002156">
    <property type="entry name" value="RNaseH_domain"/>
</dbReference>
<evidence type="ECO:0000313" key="3">
    <source>
        <dbReference type="Proteomes" id="UP000236161"/>
    </source>
</evidence>
<dbReference type="OrthoDB" id="786357at2759"/>
<dbReference type="InterPro" id="IPR044730">
    <property type="entry name" value="RNase_H-like_dom_plant"/>
</dbReference>
<protein>
    <submittedName>
        <fullName evidence="2">Ribonuclease H protein</fullName>
        <ecNumber evidence="2">3.1.13.-</ecNumber>
    </submittedName>
</protein>
<dbReference type="CDD" id="cd06222">
    <property type="entry name" value="RNase_H_like"/>
    <property type="match status" value="1"/>
</dbReference>
<dbReference type="PANTHER" id="PTHR33116:SF78">
    <property type="entry name" value="OS12G0587133 PROTEIN"/>
    <property type="match status" value="1"/>
</dbReference>
<sequence>MPPRWKDTLVILLPKVQHAHQPHQFRPISLCSTIYKIVAKILVNRMKEVLNPLIAKEQGAFVPERNIADNCILAQEMMHRLRTSESTTGLMTLKIDMEQAYDCMRWDFLLSMLQHFGFPKIWINWVMACVQCPRFAFLFNGHKSPWLTATCGFRQGCPLSPYLFILCSELLSLLIHDAVASNALLGIRISSNGPLLSHLFFADDIVIFAPATHKAATVIKRILHSYCEVSGQRINRAKSSILFSKKTKRSRRRMLVNKLDFHQQVQGTYLGIPLLFRKPVKNDFTSIISKIRSQISLWGIRMLSLAGRVTLINSVLSSIPLYVISHTHVPRSVLCCIEKLIRQFLWNGNLNHHGLHYVNWESITKPKCSGGLGIHRFSTWSQVLMVKFAVQFYTKHQSLWVSYFQAKYGNRDPIFSCNRGDSYVWKMICHSGDLVLQNMKRKIGSGVSCSVLHDPWISNIPIIRWPTYINSMLDSPNYVSEFFQHGVWNETKLLQHFDAALVKRITSLPRLQNSASDIWVWQSTETEKIPTSKIYKDLFPASGCSTAWVWKLKTQPRFQTFIWRICLDSLPTSAWLVSRRLSATTNCPWGCDEPENSNHIFCNCPFARNVFAYLGIILNQFSSQVLSINLALLPANIHDLLQLMANAITRNRHCLISRCLAAALYFIWQARNNKAHGQPFSSPRVIAIQSFYQHTSNYFQSSENWVSTSRIGCNHPLSSWKPPPQSWLKINFDGAVKKEGATIGALIRNSEGQLLRAKGSFLSTQAVNIAELHAAFLAADLVKPWIGKFQGVWFEGDSEHTIQQLHSAVQHSYHASTIDFYGFLSVLSSFQHYKISHVYRQANMAAHYVASSSFVFDFCWEQDMPLPPAFGAILLKDCLFCT</sequence>
<dbReference type="Pfam" id="PF00078">
    <property type="entry name" value="RVT_1"/>
    <property type="match status" value="1"/>
</dbReference>
<dbReference type="Gene3D" id="3.30.420.10">
    <property type="entry name" value="Ribonuclease H-like superfamily/Ribonuclease H"/>
    <property type="match status" value="1"/>
</dbReference>
<dbReference type="Proteomes" id="UP000236161">
    <property type="component" value="Unassembled WGS sequence"/>
</dbReference>
<dbReference type="InterPro" id="IPR026960">
    <property type="entry name" value="RVT-Znf"/>
</dbReference>
<dbReference type="InterPro" id="IPR012337">
    <property type="entry name" value="RNaseH-like_sf"/>
</dbReference>
<accession>A0A2I0AE21</accession>
<reference evidence="2 3" key="1">
    <citation type="journal article" date="2017" name="Nature">
        <title>The Apostasia genome and the evolution of orchids.</title>
        <authorList>
            <person name="Zhang G.Q."/>
            <person name="Liu K.W."/>
            <person name="Li Z."/>
            <person name="Lohaus R."/>
            <person name="Hsiao Y.Y."/>
            <person name="Niu S.C."/>
            <person name="Wang J.Y."/>
            <person name="Lin Y.C."/>
            <person name="Xu Q."/>
            <person name="Chen L.J."/>
            <person name="Yoshida K."/>
            <person name="Fujiwara S."/>
            <person name="Wang Z.W."/>
            <person name="Zhang Y.Q."/>
            <person name="Mitsuda N."/>
            <person name="Wang M."/>
            <person name="Liu G.H."/>
            <person name="Pecoraro L."/>
            <person name="Huang H.X."/>
            <person name="Xiao X.J."/>
            <person name="Lin M."/>
            <person name="Wu X.Y."/>
            <person name="Wu W.L."/>
            <person name="Chen Y.Y."/>
            <person name="Chang S.B."/>
            <person name="Sakamoto S."/>
            <person name="Ohme-Takagi M."/>
            <person name="Yagi M."/>
            <person name="Zeng S.J."/>
            <person name="Shen C.Y."/>
            <person name="Yeh C.M."/>
            <person name="Luo Y.B."/>
            <person name="Tsai W.C."/>
            <person name="Van de Peer Y."/>
            <person name="Liu Z.J."/>
        </authorList>
    </citation>
    <scope>NUCLEOTIDE SEQUENCE [LARGE SCALE GENOMIC DNA]</scope>
    <source>
        <strain evidence="3">cv. Shenzhen</strain>
        <tissue evidence="2">Stem</tissue>
    </source>
</reference>
<dbReference type="InterPro" id="IPR043502">
    <property type="entry name" value="DNA/RNA_pol_sf"/>
</dbReference>
<dbReference type="PANTHER" id="PTHR33116">
    <property type="entry name" value="REVERSE TRANSCRIPTASE ZINC-BINDING DOMAIN-CONTAINING PROTEIN-RELATED-RELATED"/>
    <property type="match status" value="1"/>
</dbReference>
<proteinExistence type="predicted"/>
<organism evidence="2 3">
    <name type="scientific">Apostasia shenzhenica</name>
    <dbReference type="NCBI Taxonomy" id="1088818"/>
    <lineage>
        <taxon>Eukaryota</taxon>
        <taxon>Viridiplantae</taxon>
        <taxon>Streptophyta</taxon>
        <taxon>Embryophyta</taxon>
        <taxon>Tracheophyta</taxon>
        <taxon>Spermatophyta</taxon>
        <taxon>Magnoliopsida</taxon>
        <taxon>Liliopsida</taxon>
        <taxon>Asparagales</taxon>
        <taxon>Orchidaceae</taxon>
        <taxon>Apostasioideae</taxon>
        <taxon>Apostasia</taxon>
    </lineage>
</organism>
<dbReference type="GO" id="GO:0004523">
    <property type="term" value="F:RNA-DNA hybrid ribonuclease activity"/>
    <property type="evidence" value="ECO:0007669"/>
    <property type="project" value="InterPro"/>
</dbReference>
<dbReference type="Pfam" id="PF13966">
    <property type="entry name" value="zf-RVT"/>
    <property type="match status" value="1"/>
</dbReference>
<dbReference type="InterPro" id="IPR036397">
    <property type="entry name" value="RNaseH_sf"/>
</dbReference>
<dbReference type="SUPFAM" id="SSF53098">
    <property type="entry name" value="Ribonuclease H-like"/>
    <property type="match status" value="1"/>
</dbReference>
<dbReference type="CDD" id="cd01650">
    <property type="entry name" value="RT_nLTR_like"/>
    <property type="match status" value="1"/>
</dbReference>
<dbReference type="AlphaFoldDB" id="A0A2I0AE21"/>
<keyword evidence="2" id="KW-0378">Hydrolase</keyword>
<dbReference type="STRING" id="1088818.A0A2I0AE21"/>
<dbReference type="SUPFAM" id="SSF56672">
    <property type="entry name" value="DNA/RNA polymerases"/>
    <property type="match status" value="1"/>
</dbReference>
<keyword evidence="3" id="KW-1185">Reference proteome</keyword>
<feature type="domain" description="Reverse transcriptase" evidence="1">
    <location>
        <begin position="1"/>
        <end position="274"/>
    </location>
</feature>
<dbReference type="PROSITE" id="PS50878">
    <property type="entry name" value="RT_POL"/>
    <property type="match status" value="1"/>
</dbReference>
<dbReference type="Pfam" id="PF13456">
    <property type="entry name" value="RVT_3"/>
    <property type="match status" value="1"/>
</dbReference>
<dbReference type="InterPro" id="IPR000477">
    <property type="entry name" value="RT_dom"/>
</dbReference>
<evidence type="ECO:0000259" key="1">
    <source>
        <dbReference type="PROSITE" id="PS50878"/>
    </source>
</evidence>
<gene>
    <name evidence="2" type="ORF">AXF42_Ash011278</name>
</gene>
<evidence type="ECO:0000313" key="2">
    <source>
        <dbReference type="EMBL" id="PKA53799.1"/>
    </source>
</evidence>